<dbReference type="PROSITE" id="PS50011">
    <property type="entry name" value="PROTEIN_KINASE_DOM"/>
    <property type="match status" value="1"/>
</dbReference>
<evidence type="ECO:0000313" key="7">
    <source>
        <dbReference type="EMBL" id="MBK1698571.1"/>
    </source>
</evidence>
<name>A0A934QKH5_9PROT</name>
<keyword evidence="8" id="KW-1185">Reference proteome</keyword>
<dbReference type="InterPro" id="IPR000719">
    <property type="entry name" value="Prot_kinase_dom"/>
</dbReference>
<dbReference type="Pfam" id="PF03109">
    <property type="entry name" value="ABC1"/>
    <property type="match status" value="1"/>
</dbReference>
<dbReference type="InterPro" id="IPR034646">
    <property type="entry name" value="ADCK3_dom"/>
</dbReference>
<dbReference type="GO" id="GO:0004672">
    <property type="term" value="F:protein kinase activity"/>
    <property type="evidence" value="ECO:0007669"/>
    <property type="project" value="InterPro"/>
</dbReference>
<dbReference type="EMBL" id="NRRE01000028">
    <property type="protein sequence ID" value="MBK1698571.1"/>
    <property type="molecule type" value="Genomic_DNA"/>
</dbReference>
<dbReference type="AlphaFoldDB" id="A0A934QKH5"/>
<organism evidence="7 8">
    <name type="scientific">Rhodovibrio salinarum</name>
    <dbReference type="NCBI Taxonomy" id="1087"/>
    <lineage>
        <taxon>Bacteria</taxon>
        <taxon>Pseudomonadati</taxon>
        <taxon>Pseudomonadota</taxon>
        <taxon>Alphaproteobacteria</taxon>
        <taxon>Rhodospirillales</taxon>
        <taxon>Rhodovibrionaceae</taxon>
        <taxon>Rhodovibrio</taxon>
    </lineage>
</organism>
<evidence type="ECO:0000256" key="5">
    <source>
        <dbReference type="SAM" id="MobiDB-lite"/>
    </source>
</evidence>
<comment type="similarity">
    <text evidence="1">Belongs to the protein kinase superfamily. ADCK protein kinase family.</text>
</comment>
<dbReference type="InterPro" id="IPR011009">
    <property type="entry name" value="Kinase-like_dom_sf"/>
</dbReference>
<keyword evidence="4 7" id="KW-0067">ATP-binding</keyword>
<dbReference type="SUPFAM" id="SSF56112">
    <property type="entry name" value="Protein kinase-like (PK-like)"/>
    <property type="match status" value="1"/>
</dbReference>
<feature type="domain" description="Protein kinase" evidence="6">
    <location>
        <begin position="161"/>
        <end position="497"/>
    </location>
</feature>
<accession>A0A934QKH5</accession>
<dbReference type="GO" id="GO:0005524">
    <property type="term" value="F:ATP binding"/>
    <property type="evidence" value="ECO:0007669"/>
    <property type="project" value="UniProtKB-KW"/>
</dbReference>
<evidence type="ECO:0000256" key="3">
    <source>
        <dbReference type="ARBA" id="ARBA00022741"/>
    </source>
</evidence>
<dbReference type="PANTHER" id="PTHR43851:SF3">
    <property type="entry name" value="COENZYME Q8"/>
    <property type="match status" value="1"/>
</dbReference>
<sequence length="497" mass="56906">MADSRGDTRPTHTDTETSGRASETPAEGLYDASHYDDAESAARRESGRDYEEGRFGRRVQRYAQVGTSMAGVVTQMAGKRFLGRELDSLKHSGELRQALGGIKGPLMKAAQILATIPEALPKEYAQELQQLQSNAPAMGWPFVKRRMTSELGPGWRKQFQEFSHEAVAAASLGQVHRAVDQQGRQLACKLQYPDMQSTVEADLTQLRWVLSIYRRYDNAIDTSEIYQELSARLREETDYDRERRNMALYRDMLNEESGVQVPEPVPELSSKRLLSMTWVEGARLMDFIRDHADQAQRDRVAYNMFRAWYVPFYYYGVIHGDPHLGNYTVRPEDQSINLMDFGCIRVFSPTFVKGVIDLYHALQRNDDALAREAYTCWGFSDLNDDVLETLNMWARYLYGPLLEDRVQPIQKGDSIKEGAELVNKVHRELKRLGGVRPPREFVLMDRAAIGLGSVFMHLKAEVNWHRLFQELIQDFDVDRLAERQAMALDRVGLERPV</sequence>
<evidence type="ECO:0000313" key="8">
    <source>
        <dbReference type="Proteomes" id="UP000778970"/>
    </source>
</evidence>
<dbReference type="Proteomes" id="UP000778970">
    <property type="component" value="Unassembled WGS sequence"/>
</dbReference>
<evidence type="ECO:0000256" key="4">
    <source>
        <dbReference type="ARBA" id="ARBA00022840"/>
    </source>
</evidence>
<keyword evidence="3" id="KW-0547">Nucleotide-binding</keyword>
<feature type="compositionally biased region" description="Basic and acidic residues" evidence="5">
    <location>
        <begin position="1"/>
        <end position="17"/>
    </location>
</feature>
<evidence type="ECO:0000256" key="1">
    <source>
        <dbReference type="ARBA" id="ARBA00009670"/>
    </source>
</evidence>
<feature type="region of interest" description="Disordered" evidence="5">
    <location>
        <begin position="1"/>
        <end position="52"/>
    </location>
</feature>
<gene>
    <name evidence="7" type="ORF">CKO21_15085</name>
</gene>
<reference evidence="7" key="1">
    <citation type="submission" date="2017-08" db="EMBL/GenBank/DDBJ databases">
        <authorList>
            <person name="Imhoff J.F."/>
            <person name="Rahn T."/>
            <person name="Kuenzel S."/>
            <person name="Neulinger S.C."/>
        </authorList>
    </citation>
    <scope>NUCLEOTIDE SEQUENCE</scope>
    <source>
        <strain evidence="7">DSM 9154</strain>
    </source>
</reference>
<proteinExistence type="inferred from homology"/>
<dbReference type="CDD" id="cd13970">
    <property type="entry name" value="ABC1_ADCK3"/>
    <property type="match status" value="1"/>
</dbReference>
<reference evidence="7" key="2">
    <citation type="journal article" date="2020" name="Microorganisms">
        <title>Osmotic Adaptation and Compatible Solute Biosynthesis of Phototrophic Bacteria as Revealed from Genome Analyses.</title>
        <authorList>
            <person name="Imhoff J.F."/>
            <person name="Rahn T."/>
            <person name="Kunzel S."/>
            <person name="Keller A."/>
            <person name="Neulinger S.C."/>
        </authorList>
    </citation>
    <scope>NUCLEOTIDE SEQUENCE</scope>
    <source>
        <strain evidence="7">DSM 9154</strain>
    </source>
</reference>
<dbReference type="PANTHER" id="PTHR43851">
    <property type="match status" value="1"/>
</dbReference>
<comment type="caution">
    <text evidence="7">The sequence shown here is derived from an EMBL/GenBank/DDBJ whole genome shotgun (WGS) entry which is preliminary data.</text>
</comment>
<dbReference type="InterPro" id="IPR051409">
    <property type="entry name" value="Atypical_kinase_ADCK"/>
</dbReference>
<evidence type="ECO:0000256" key="2">
    <source>
        <dbReference type="ARBA" id="ARBA00022679"/>
    </source>
</evidence>
<protein>
    <submittedName>
        <fullName evidence="7">ABC transporter ATP-binding protein</fullName>
    </submittedName>
</protein>
<keyword evidence="2" id="KW-0808">Transferase</keyword>
<feature type="compositionally biased region" description="Basic and acidic residues" evidence="5">
    <location>
        <begin position="33"/>
        <end position="52"/>
    </location>
</feature>
<dbReference type="InterPro" id="IPR004147">
    <property type="entry name" value="ABC1_dom"/>
</dbReference>
<evidence type="ECO:0000259" key="6">
    <source>
        <dbReference type="PROSITE" id="PS50011"/>
    </source>
</evidence>